<sequence>MGQLECQRIGTLKKCQLQIGWIDSQHFLKINFQGFHFLVSGILDQYIHSEACQASISSLSRLSPQ</sequence>
<feature type="non-terminal residue" evidence="1">
    <location>
        <position position="65"/>
    </location>
</feature>
<dbReference type="Proteomes" id="UP000324800">
    <property type="component" value="Unassembled WGS sequence"/>
</dbReference>
<organism evidence="1 2">
    <name type="scientific">Streblomastix strix</name>
    <dbReference type="NCBI Taxonomy" id="222440"/>
    <lineage>
        <taxon>Eukaryota</taxon>
        <taxon>Metamonada</taxon>
        <taxon>Preaxostyla</taxon>
        <taxon>Oxymonadida</taxon>
        <taxon>Streblomastigidae</taxon>
        <taxon>Streblomastix</taxon>
    </lineage>
</organism>
<protein>
    <submittedName>
        <fullName evidence="1">Uncharacterized protein</fullName>
    </submittedName>
</protein>
<accession>A0A5J4T9G8</accession>
<reference evidence="1 2" key="1">
    <citation type="submission" date="2019-03" db="EMBL/GenBank/DDBJ databases">
        <title>Single cell metagenomics reveals metabolic interactions within the superorganism composed of flagellate Streblomastix strix and complex community of Bacteroidetes bacteria on its surface.</title>
        <authorList>
            <person name="Treitli S.C."/>
            <person name="Kolisko M."/>
            <person name="Husnik F."/>
            <person name="Keeling P."/>
            <person name="Hampl V."/>
        </authorList>
    </citation>
    <scope>NUCLEOTIDE SEQUENCE [LARGE SCALE GENOMIC DNA]</scope>
    <source>
        <strain evidence="1">ST1C</strain>
    </source>
</reference>
<comment type="caution">
    <text evidence="1">The sequence shown here is derived from an EMBL/GenBank/DDBJ whole genome shotgun (WGS) entry which is preliminary data.</text>
</comment>
<evidence type="ECO:0000313" key="1">
    <source>
        <dbReference type="EMBL" id="KAA6354857.1"/>
    </source>
</evidence>
<evidence type="ECO:0000313" key="2">
    <source>
        <dbReference type="Proteomes" id="UP000324800"/>
    </source>
</evidence>
<gene>
    <name evidence="1" type="ORF">EZS28_049616</name>
</gene>
<proteinExistence type="predicted"/>
<name>A0A5J4T9G8_9EUKA</name>
<dbReference type="EMBL" id="SNRW01035588">
    <property type="protein sequence ID" value="KAA6354857.1"/>
    <property type="molecule type" value="Genomic_DNA"/>
</dbReference>
<dbReference type="AlphaFoldDB" id="A0A5J4T9G8"/>